<dbReference type="Proteomes" id="UP001187531">
    <property type="component" value="Unassembled WGS sequence"/>
</dbReference>
<evidence type="ECO:0000259" key="2">
    <source>
        <dbReference type="Pfam" id="PF03067"/>
    </source>
</evidence>
<feature type="domain" description="Chitin-binding type-4" evidence="2">
    <location>
        <begin position="17"/>
        <end position="206"/>
    </location>
</feature>
<dbReference type="AlphaFoldDB" id="A0AA88KTZ0"/>
<feature type="chain" id="PRO_5041698445" description="Chitin-binding type-4 domain-containing protein" evidence="1">
    <location>
        <begin position="17"/>
        <end position="209"/>
    </location>
</feature>
<organism evidence="3 4">
    <name type="scientific">Artemia franciscana</name>
    <name type="common">Brine shrimp</name>
    <name type="synonym">Artemia sanfranciscana</name>
    <dbReference type="NCBI Taxonomy" id="6661"/>
    <lineage>
        <taxon>Eukaryota</taxon>
        <taxon>Metazoa</taxon>
        <taxon>Ecdysozoa</taxon>
        <taxon>Arthropoda</taxon>
        <taxon>Crustacea</taxon>
        <taxon>Branchiopoda</taxon>
        <taxon>Anostraca</taxon>
        <taxon>Artemiidae</taxon>
        <taxon>Artemia</taxon>
    </lineage>
</organism>
<evidence type="ECO:0000313" key="4">
    <source>
        <dbReference type="Proteomes" id="UP001187531"/>
    </source>
</evidence>
<dbReference type="PANTHER" id="PTHR21113">
    <property type="entry name" value="AGAP001705-PA"/>
    <property type="match status" value="1"/>
</dbReference>
<dbReference type="Pfam" id="PF03067">
    <property type="entry name" value="LPMO_10"/>
    <property type="match status" value="1"/>
</dbReference>
<keyword evidence="1" id="KW-0732">Signal</keyword>
<dbReference type="InterPro" id="IPR004302">
    <property type="entry name" value="Cellulose/chitin-bd_N"/>
</dbReference>
<evidence type="ECO:0000256" key="1">
    <source>
        <dbReference type="SAM" id="SignalP"/>
    </source>
</evidence>
<gene>
    <name evidence="3" type="ORF">QYM36_014736</name>
</gene>
<sequence>MFKILYIAAIVPAVFGHGFMLEPPQRSSMWRYGYDTPENYNDMELFCGGFSHQWEINGGKCGECGDAWDLPQPRPNEEGGTYGTGTIGQNYTMNEVITIQVNLTASHMGYFEFRICKRNAVDELTTQECLDHHLLEMADGTGTQYMIPTFDAMTHFIDVKLPQNLTCEYCTLQWHYYTGNSWGECEDGTTGMGCGPQETFRNCADIGIY</sequence>
<accession>A0AA88KTZ0</accession>
<name>A0AA88KTZ0_ARTSF</name>
<feature type="signal peptide" evidence="1">
    <location>
        <begin position="1"/>
        <end position="16"/>
    </location>
</feature>
<protein>
    <recommendedName>
        <fullName evidence="2">Chitin-binding type-4 domain-containing protein</fullName>
    </recommendedName>
</protein>
<comment type="caution">
    <text evidence="3">The sequence shown here is derived from an EMBL/GenBank/DDBJ whole genome shotgun (WGS) entry which is preliminary data.</text>
</comment>
<dbReference type="EMBL" id="JAVRJZ010000019">
    <property type="protein sequence ID" value="KAK2706798.1"/>
    <property type="molecule type" value="Genomic_DNA"/>
</dbReference>
<keyword evidence="4" id="KW-1185">Reference proteome</keyword>
<proteinExistence type="predicted"/>
<evidence type="ECO:0000313" key="3">
    <source>
        <dbReference type="EMBL" id="KAK2706798.1"/>
    </source>
</evidence>
<dbReference type="PANTHER" id="PTHR21113:SF4">
    <property type="entry name" value="CHITIN-BINDING TYPE-4 DOMAIN-CONTAINING PROTEIN"/>
    <property type="match status" value="1"/>
</dbReference>
<reference evidence="3" key="1">
    <citation type="submission" date="2023-07" db="EMBL/GenBank/DDBJ databases">
        <title>Chromosome-level genome assembly of Artemia franciscana.</title>
        <authorList>
            <person name="Jo E."/>
        </authorList>
    </citation>
    <scope>NUCLEOTIDE SEQUENCE</scope>
    <source>
        <tissue evidence="3">Whole body</tissue>
    </source>
</reference>